<feature type="region of interest" description="Disordered" evidence="2">
    <location>
        <begin position="1187"/>
        <end position="1206"/>
    </location>
</feature>
<feature type="region of interest" description="Disordered" evidence="2">
    <location>
        <begin position="1955"/>
        <end position="1994"/>
    </location>
</feature>
<name>A0ABY7AEM8_9FIRM</name>
<keyword evidence="4" id="KW-1185">Reference proteome</keyword>
<gene>
    <name evidence="3" type="ORF">OW255_04595</name>
</gene>
<feature type="coiled-coil region" evidence="1">
    <location>
        <begin position="49"/>
        <end position="76"/>
    </location>
</feature>
<dbReference type="RefSeq" id="WP_268115772.1">
    <property type="nucleotide sequence ID" value="NZ_CP113524.1"/>
</dbReference>
<feature type="coiled-coil region" evidence="1">
    <location>
        <begin position="1717"/>
        <end position="1763"/>
    </location>
</feature>
<feature type="coiled-coil region" evidence="1">
    <location>
        <begin position="741"/>
        <end position="802"/>
    </location>
</feature>
<evidence type="ECO:0000313" key="3">
    <source>
        <dbReference type="EMBL" id="WAJ24790.1"/>
    </source>
</evidence>
<organism evidence="3 4">
    <name type="scientific">Lacrimispora xylanolytica</name>
    <dbReference type="NCBI Taxonomy" id="29375"/>
    <lineage>
        <taxon>Bacteria</taxon>
        <taxon>Bacillati</taxon>
        <taxon>Bacillota</taxon>
        <taxon>Clostridia</taxon>
        <taxon>Lachnospirales</taxon>
        <taxon>Lachnospiraceae</taxon>
        <taxon>Lacrimispora</taxon>
    </lineage>
</organism>
<feature type="coiled-coil region" evidence="1">
    <location>
        <begin position="616"/>
        <end position="657"/>
    </location>
</feature>
<reference evidence="3" key="1">
    <citation type="submission" date="2022-11" db="EMBL/GenBank/DDBJ databases">
        <title>Lacrimispora xylanolytica sy1, complete genome.</title>
        <authorList>
            <person name="Choi S."/>
        </authorList>
    </citation>
    <scope>NUCLEOTIDE SEQUENCE</scope>
    <source>
        <strain evidence="3">Sy1</strain>
    </source>
</reference>
<evidence type="ECO:0000256" key="1">
    <source>
        <dbReference type="SAM" id="Coils"/>
    </source>
</evidence>
<feature type="coiled-coil region" evidence="1">
    <location>
        <begin position="1433"/>
        <end position="1490"/>
    </location>
</feature>
<dbReference type="Proteomes" id="UP001163115">
    <property type="component" value="Chromosome"/>
</dbReference>
<protein>
    <recommendedName>
        <fullName evidence="5">TP901 family phage tail tape measure protein</fullName>
    </recommendedName>
</protein>
<sequence length="2118" mass="235529">MADNDSMLKLTAALDKAKSTKQLNQDIKSIEKTINQLHLMAKLYQGESRTQLNASIKELEKKVDVIRLKAEIDNKKLKADLDHALSNVSLKEIKISEQGMKVSAMKIAQSLNSVLSKYTIVPKIDLKPEGFKKDLTGIQSKINAVTTAFELARTGIVKFKQSTATLKEISSILNDISKAAGMSREEIKKLGKESFQSAGTYGASAKDYLLSVLSMAKSGYGSVSKELGELSLLAQSLGSASAAAAESFIKSMDTAYQYSGSVEKLTRALEGVISVSMQSKIPLAELTTAMEANAASAAKAGIGIDQLTAAEATLIASSSQSGAFVGQSFQSVLDQLGRMNQSSQQLTEPIKRLEEMANAYSSISSQNDVSLFGDMDSQEMSNPIKVLLEQWSLYEQLLINYSNGSQAAMEAASATASTWESQLISLQNSWDSFIYSLTSQNQSSGVGLFLEQTLVSIEALEENIKRIPQMLESINGTTPNTDNKSFKSDSSMTPISFDLKSILKPANNLLDFSKSVDKLEESLIKGEYGLNLFSASVARNHVTLKDYLATCTKEAPASLSGYKAHLKNTGIETDLLRSKTILLNAAMSGIVAIAMQVLSMAISAIGQAIYDHYHQVEIAEKALADAEQKLEDSNSRISSINDKLKETSDRLNELNAKGKLTFIEQEEVEKLKTYNEELNQQLLAEKAINEYNKQNERKKTLDYLNAETDYTEYDGFTPSLPNRAGAPVSQAKIFTRSGTVLDKTSSELAEIERLKTELEGKKAEVDRIKASDPKGYKWDIKYQNTDKERSILEGRIKELETTLAEEIPKITEKLYNLDSENDKDAISKIKYILNSYIRQSPDITPEEKFNNIWNSEEFSNSKNLLTSQVGSGNFIGIKPIFDINFQKLTSETGLGYAETYQKVISSAQQQINDEMNNNFIKSFSGLPINEIKDYINQLDTGDLNETTITSFENLNKIIQSTGVSSASAIENIKNFSKNIDFTPELEANMKKAADLVNSINQEFQNTDKISSSSLKSMADQFPAMESDIENYKNGLISSKALHDQLLEVYKNDAESFQVNMVNKLSENDSFYENVRKNNQSLFVDLAIAYGNDLKNWKNLMTAKGRMKLALEKTLSDMWTGKYGEAGSYGSYENNIKEGKDGQVTVISDDPTAIYEKGFQNIEAETDKYNGFIRQLNDAAKAEITIPDITNSNSGSKATTSPKNTSSVQKQMFDWADRYEKYQDDKRSTLKDTSSNTYIDYLGISEDDFKRGKEILDNEAPTIEQLEELKNMAEKSGLSINDLTRTLTSGTWSASRQSALQQLVQHDKTALEDQTKIIGQYQSQYDAALSKIDPNYRSKIEKGELSTDNLSGAEAESVQAAIAAYDKLKASKDKQIDLQKNYTESFMASYENQAAAVKAENDELKASSSLIEKQIAYMKTAGELIDASIYNKLIEQSKQQEANTQRLIEIKRKEMQDLREQNLNSENSESYQKLDQEVSDLESSLLDLKKSQEEYNFQLLKMPIEHMETVAGMYKNIQSAMENWNSELEASGKKADSSYYQKLISNGFTLMDQYQKQAGLIEDVMNEYEAGTDNWNELYSKLQNVNSEMSSMVQNLHKWNEALLKMPLEKITANSSDLQKLLSGLESVKGEYDTVISAVTGAINDQVKAINEQKEAVNEEYEASKKSLQDKLDLLSKQNEKLKLQQRYEQSLYDLQKVNRQATEKVIRDGQLVYEQDADKLRQAKEAVQDAKFDLETNELKTQIDNLQETLNGLNDTYQEQLESLQKISDKWSEINGKISQAQNESKADEILGKGWKDKILSGNDTSLFQNITQMYTGISEQILQYKEQIDATNHISTLLESYIASYKDGTLSYTQALTGINDLLSQLNQKMPAANGLQNLYDYYGAIKGTAANGDSIFSEIQKSLAATAGDLVKSLEQYNKNYGAISEYTSSWQQLTDNVASMLRVLKEVRDNLKSTEDDDDEDKKSNKKSNGEPYIGGGWVSGGPGDPGSKSARSLKIGIQGGLIGNSTLFDREAKMKLLGLKKLEPDEFPTILHKNEAVFNTEQQDTLLSNLGQAWNYTPFASSFLTDVSNGSGQTTTNFEFGDIRIESCSNADELAQGILNGGLRNAMIQHTGKH</sequence>
<dbReference type="PANTHER" id="PTHR23159">
    <property type="entry name" value="CENTROSOMAL PROTEIN 2"/>
    <property type="match status" value="1"/>
</dbReference>
<accession>A0ABY7AEM8</accession>
<evidence type="ECO:0008006" key="5">
    <source>
        <dbReference type="Google" id="ProtNLM"/>
    </source>
</evidence>
<evidence type="ECO:0000313" key="4">
    <source>
        <dbReference type="Proteomes" id="UP001163115"/>
    </source>
</evidence>
<dbReference type="PANTHER" id="PTHR23159:SF31">
    <property type="entry name" value="CENTROSOME-ASSOCIATED PROTEIN CEP250 ISOFORM X1"/>
    <property type="match status" value="1"/>
</dbReference>
<feature type="coiled-coil region" evidence="1">
    <location>
        <begin position="1643"/>
        <end position="1684"/>
    </location>
</feature>
<feature type="compositionally biased region" description="Gly residues" evidence="2">
    <location>
        <begin position="1976"/>
        <end position="1988"/>
    </location>
</feature>
<dbReference type="EMBL" id="CP113524">
    <property type="protein sequence ID" value="WAJ24790.1"/>
    <property type="molecule type" value="Genomic_DNA"/>
</dbReference>
<keyword evidence="1" id="KW-0175">Coiled coil</keyword>
<evidence type="ECO:0000256" key="2">
    <source>
        <dbReference type="SAM" id="MobiDB-lite"/>
    </source>
</evidence>
<proteinExistence type="predicted"/>